<organism evidence="2 3">
    <name type="scientific">Jannaschia pagri</name>
    <dbReference type="NCBI Taxonomy" id="2829797"/>
    <lineage>
        <taxon>Bacteria</taxon>
        <taxon>Pseudomonadati</taxon>
        <taxon>Pseudomonadota</taxon>
        <taxon>Alphaproteobacteria</taxon>
        <taxon>Rhodobacterales</taxon>
        <taxon>Roseobacteraceae</taxon>
        <taxon>Jannaschia</taxon>
    </lineage>
</organism>
<accession>A0ABQ4NQ68</accession>
<dbReference type="RefSeq" id="WP_220750055.1">
    <property type="nucleotide sequence ID" value="NZ_BPFH01000006.1"/>
</dbReference>
<gene>
    <name evidence="2" type="ORF">JANAI62_31850</name>
</gene>
<comment type="caution">
    <text evidence="2">The sequence shown here is derived from an EMBL/GenBank/DDBJ whole genome shotgun (WGS) entry which is preliminary data.</text>
</comment>
<evidence type="ECO:0000256" key="1">
    <source>
        <dbReference type="HAMAP-Rule" id="MF_00652"/>
    </source>
</evidence>
<comment type="similarity">
    <text evidence="1">Belongs to the UPF0246 family.</text>
</comment>
<name>A0ABQ4NQ68_9RHOB</name>
<evidence type="ECO:0000313" key="2">
    <source>
        <dbReference type="EMBL" id="GIT96562.1"/>
    </source>
</evidence>
<dbReference type="PANTHER" id="PTHR30283">
    <property type="entry name" value="PEROXIDE STRESS RESPONSE PROTEIN YAAA"/>
    <property type="match status" value="1"/>
</dbReference>
<sequence>MLTVISPAKSLDFDPIEVDTTAPRFPEETASLVRTARRKGIKDLQALMDISEKLARLNRDRFRDWDMAPEKPAIFAFNGDTYTGLDAATLSDDALRYGQEHLRILSGLYGLLRPLDALKPYRLEMGSKLSTRRGRDLYAFWGDRIAKTLTADAEATGAGWLLNCASQEYFGAVDRKALSLPVVTPTFLEDKPGGPKIVSFFAKQARGAMARFALENRVQHPSDLQGFETGGYVYQPDRSTEDAPVFLRPAEARTAA</sequence>
<proteinExistence type="inferred from homology"/>
<dbReference type="InterPro" id="IPR005583">
    <property type="entry name" value="YaaA"/>
</dbReference>
<dbReference type="HAMAP" id="MF_00652">
    <property type="entry name" value="UPF0246"/>
    <property type="match status" value="1"/>
</dbReference>
<evidence type="ECO:0000313" key="3">
    <source>
        <dbReference type="Proteomes" id="UP000786693"/>
    </source>
</evidence>
<dbReference type="PANTHER" id="PTHR30283:SF4">
    <property type="entry name" value="PEROXIDE STRESS RESISTANCE PROTEIN YAAA"/>
    <property type="match status" value="1"/>
</dbReference>
<protein>
    <recommendedName>
        <fullName evidence="1">UPF0246 protein JANAI62_31850</fullName>
    </recommendedName>
</protein>
<dbReference type="Pfam" id="PF03883">
    <property type="entry name" value="H2O2_YaaD"/>
    <property type="match status" value="1"/>
</dbReference>
<keyword evidence="3" id="KW-1185">Reference proteome</keyword>
<dbReference type="NCBIfam" id="NF002542">
    <property type="entry name" value="PRK02101.1-3"/>
    <property type="match status" value="1"/>
</dbReference>
<dbReference type="EMBL" id="BPFH01000006">
    <property type="protein sequence ID" value="GIT96562.1"/>
    <property type="molecule type" value="Genomic_DNA"/>
</dbReference>
<dbReference type="Proteomes" id="UP000786693">
    <property type="component" value="Unassembled WGS sequence"/>
</dbReference>
<reference evidence="2 3" key="1">
    <citation type="submission" date="2021-05" db="EMBL/GenBank/DDBJ databases">
        <title>Bacteria Genome sequencing.</title>
        <authorList>
            <person name="Takabe Y."/>
            <person name="Nakajima Y."/>
            <person name="Suzuki S."/>
            <person name="Shiozaki T."/>
        </authorList>
    </citation>
    <scope>NUCLEOTIDE SEQUENCE [LARGE SCALE GENOMIC DNA]</scope>
    <source>
        <strain evidence="2 3">AI_62</strain>
    </source>
</reference>